<dbReference type="Proteomes" id="UP000273143">
    <property type="component" value="Chromosome"/>
</dbReference>
<dbReference type="RefSeq" id="WP_127162718.1">
    <property type="nucleotide sequence ID" value="NZ_CP029822.1"/>
</dbReference>
<dbReference type="EMBL" id="CP029822">
    <property type="protein sequence ID" value="AZS50396.1"/>
    <property type="molecule type" value="Genomic_DNA"/>
</dbReference>
<proteinExistence type="predicted"/>
<dbReference type="InterPro" id="IPR016893">
    <property type="entry name" value="UCP028589"/>
</dbReference>
<reference evidence="2" key="1">
    <citation type="submission" date="2018-06" db="EMBL/GenBank/DDBJ databases">
        <title>Complete genome of Pseudomonas insecticola strain QZS01.</title>
        <authorList>
            <person name="Wang J."/>
            <person name="Su Q."/>
        </authorList>
    </citation>
    <scope>NUCLEOTIDE SEQUENCE [LARGE SCALE GENOMIC DNA]</scope>
    <source>
        <strain evidence="2">QZS01</strain>
    </source>
</reference>
<accession>A0A3S9XDA4</accession>
<dbReference type="KEGG" id="emo:DM558_06225"/>
<evidence type="ECO:0000313" key="2">
    <source>
        <dbReference type="Proteomes" id="UP000273143"/>
    </source>
</evidence>
<organism evidence="1 2">
    <name type="scientific">Entomomonas moraniae</name>
    <dbReference type="NCBI Taxonomy" id="2213226"/>
    <lineage>
        <taxon>Bacteria</taxon>
        <taxon>Pseudomonadati</taxon>
        <taxon>Pseudomonadota</taxon>
        <taxon>Gammaproteobacteria</taxon>
        <taxon>Pseudomonadales</taxon>
        <taxon>Pseudomonadaceae</taxon>
        <taxon>Entomomonas</taxon>
    </lineage>
</organism>
<name>A0A3S9XDA4_9GAMM</name>
<keyword evidence="2" id="KW-1185">Reference proteome</keyword>
<sequence length="254" mass="28218">METNKLFSLQGRFSTIQRKADGSLDNTTKTWLGNVKEASLEMSVDKETMKESFSGQRADYGTIITGKTISLNMTLTEWLPEPLALSLYAKEVKVDAKTITDEEFPTVVDGNTVVLDGYFISDLIIKDSTATPVTLKEGVDYEIVSDISGDIKILSTKTFKQPFKASYKSSEATALYPFANIQPPERCLVFEGINTLTGKNTYIEMYRVQFDPTSNFGLINETFGELPLTGTLLIDSQKTGKDQLSGYMQVLTME</sequence>
<dbReference type="AlphaFoldDB" id="A0A3S9XDA4"/>
<protein>
    <submittedName>
        <fullName evidence="1">Uncharacterized protein</fullName>
    </submittedName>
</protein>
<gene>
    <name evidence="1" type="ORF">DM558_06225</name>
</gene>
<dbReference type="PIRSF" id="PIRSF028589">
    <property type="entry name" value="UCP028589"/>
    <property type="match status" value="1"/>
</dbReference>
<evidence type="ECO:0000313" key="1">
    <source>
        <dbReference type="EMBL" id="AZS50396.1"/>
    </source>
</evidence>